<evidence type="ECO:0000256" key="5">
    <source>
        <dbReference type="ARBA" id="ARBA00022737"/>
    </source>
</evidence>
<keyword evidence="13" id="KW-1185">Reference proteome</keyword>
<dbReference type="Pfam" id="PF03471">
    <property type="entry name" value="CorC_HlyC"/>
    <property type="match status" value="1"/>
</dbReference>
<dbReference type="EMBL" id="AGWN01000001">
    <property type="protein sequence ID" value="EPD30634.1"/>
    <property type="molecule type" value="Genomic_DNA"/>
</dbReference>
<proteinExistence type="inferred from homology"/>
<dbReference type="AlphaFoldDB" id="A0A9W5VW83"/>
<evidence type="ECO:0000256" key="7">
    <source>
        <dbReference type="ARBA" id="ARBA00023122"/>
    </source>
</evidence>
<evidence type="ECO:0000259" key="11">
    <source>
        <dbReference type="PROSITE" id="PS51371"/>
    </source>
</evidence>
<protein>
    <recommendedName>
        <fullName evidence="11">CBS domain-containing protein</fullName>
    </recommendedName>
</protein>
<dbReference type="PANTHER" id="PTHR22777">
    <property type="entry name" value="HEMOLYSIN-RELATED"/>
    <property type="match status" value="1"/>
</dbReference>
<dbReference type="InterPro" id="IPR000644">
    <property type="entry name" value="CBS_dom"/>
</dbReference>
<keyword evidence="3" id="KW-1003">Cell membrane</keyword>
<dbReference type="InterPro" id="IPR016169">
    <property type="entry name" value="FAD-bd_PCMH_sub2"/>
</dbReference>
<evidence type="ECO:0000256" key="6">
    <source>
        <dbReference type="ARBA" id="ARBA00022989"/>
    </source>
</evidence>
<dbReference type="FunFam" id="3.10.580.10:FF:000002">
    <property type="entry name" value="Magnesium/cobalt efflux protein CorC"/>
    <property type="match status" value="1"/>
</dbReference>
<dbReference type="Pfam" id="PF01595">
    <property type="entry name" value="CNNM"/>
    <property type="match status" value="1"/>
</dbReference>
<feature type="transmembrane region" description="Helical" evidence="10">
    <location>
        <begin position="92"/>
        <end position="114"/>
    </location>
</feature>
<dbReference type="PROSITE" id="PS51371">
    <property type="entry name" value="CBS"/>
    <property type="match status" value="2"/>
</dbReference>
<evidence type="ECO:0000256" key="2">
    <source>
        <dbReference type="ARBA" id="ARBA00006337"/>
    </source>
</evidence>
<dbReference type="Proteomes" id="UP000014387">
    <property type="component" value="Unassembled WGS sequence"/>
</dbReference>
<dbReference type="InterPro" id="IPR044751">
    <property type="entry name" value="Ion_transp-like_CBS"/>
</dbReference>
<reference evidence="12 13" key="1">
    <citation type="submission" date="2013-05" db="EMBL/GenBank/DDBJ databases">
        <title>The Genome Sequence of Actinomyces europaeus ACS-120-V-COL10B.</title>
        <authorList>
            <consortium name="The Broad Institute Genomics Platform"/>
            <person name="Earl A."/>
            <person name="Ward D."/>
            <person name="Feldgarden M."/>
            <person name="Gevers D."/>
            <person name="Saerens B."/>
            <person name="Vaneechoutte M."/>
            <person name="Walker B."/>
            <person name="Young S."/>
            <person name="Zeng Q."/>
            <person name="Gargeya S."/>
            <person name="Fitzgerald M."/>
            <person name="Haas B."/>
            <person name="Abouelleil A."/>
            <person name="Allen A.W."/>
            <person name="Alvarado L."/>
            <person name="Arachchi H.M."/>
            <person name="Berlin A.M."/>
            <person name="Chapman S.B."/>
            <person name="Gainer-Dewar J."/>
            <person name="Goldberg J."/>
            <person name="Griggs A."/>
            <person name="Gujja S."/>
            <person name="Hansen M."/>
            <person name="Howarth C."/>
            <person name="Imamovic A."/>
            <person name="Ireland A."/>
            <person name="Larimer J."/>
            <person name="McCowan C."/>
            <person name="Murphy C."/>
            <person name="Pearson M."/>
            <person name="Poon T.W."/>
            <person name="Priest M."/>
            <person name="Roberts A."/>
            <person name="Saif S."/>
            <person name="Shea T."/>
            <person name="Sisk P."/>
            <person name="Sykes S."/>
            <person name="Wortman J."/>
            <person name="Nusbaum C."/>
            <person name="Birren B."/>
        </authorList>
    </citation>
    <scope>NUCLEOTIDE SEQUENCE [LARGE SCALE GENOMIC DNA]</scope>
    <source>
        <strain evidence="12 13">ACS-120-V-Col10b</strain>
    </source>
</reference>
<keyword evidence="6 10" id="KW-1133">Transmembrane helix</keyword>
<evidence type="ECO:0000256" key="1">
    <source>
        <dbReference type="ARBA" id="ARBA00004651"/>
    </source>
</evidence>
<dbReference type="PANTHER" id="PTHR22777:SF32">
    <property type="entry name" value="UPF0053 INNER MEMBRANE PROTEIN YFJD"/>
    <property type="match status" value="1"/>
</dbReference>
<dbReference type="OrthoDB" id="110231at2"/>
<feature type="transmembrane region" description="Helical" evidence="10">
    <location>
        <begin position="68"/>
        <end position="86"/>
    </location>
</feature>
<dbReference type="CDD" id="cd04590">
    <property type="entry name" value="CBS_pair_CorC_HlyC_assoc"/>
    <property type="match status" value="1"/>
</dbReference>
<dbReference type="Pfam" id="PF00571">
    <property type="entry name" value="CBS"/>
    <property type="match status" value="1"/>
</dbReference>
<dbReference type="SUPFAM" id="SSF56176">
    <property type="entry name" value="FAD-binding/transporter-associated domain-like"/>
    <property type="match status" value="1"/>
</dbReference>
<evidence type="ECO:0000256" key="8">
    <source>
        <dbReference type="ARBA" id="ARBA00023136"/>
    </source>
</evidence>
<evidence type="ECO:0000256" key="10">
    <source>
        <dbReference type="SAM" id="Phobius"/>
    </source>
</evidence>
<keyword evidence="7 9" id="KW-0129">CBS domain</keyword>
<dbReference type="Gene3D" id="3.10.580.10">
    <property type="entry name" value="CBS-domain"/>
    <property type="match status" value="1"/>
</dbReference>
<dbReference type="GO" id="GO:0050660">
    <property type="term" value="F:flavin adenine dinucleotide binding"/>
    <property type="evidence" value="ECO:0007669"/>
    <property type="project" value="InterPro"/>
</dbReference>
<evidence type="ECO:0000313" key="12">
    <source>
        <dbReference type="EMBL" id="EPD30634.1"/>
    </source>
</evidence>
<comment type="similarity">
    <text evidence="2">Belongs to the UPF0053 family.</text>
</comment>
<keyword evidence="5" id="KW-0677">Repeat</keyword>
<dbReference type="Gene3D" id="3.30.465.10">
    <property type="match status" value="1"/>
</dbReference>
<evidence type="ECO:0000256" key="4">
    <source>
        <dbReference type="ARBA" id="ARBA00022692"/>
    </source>
</evidence>
<evidence type="ECO:0000313" key="13">
    <source>
        <dbReference type="Proteomes" id="UP000014387"/>
    </source>
</evidence>
<feature type="domain" description="CBS" evidence="11">
    <location>
        <begin position="209"/>
        <end position="272"/>
    </location>
</feature>
<comment type="caution">
    <text evidence="12">The sequence shown here is derived from an EMBL/GenBank/DDBJ whole genome shotgun (WGS) entry which is preliminary data.</text>
</comment>
<dbReference type="InterPro" id="IPR036318">
    <property type="entry name" value="FAD-bd_PCMH-like_sf"/>
</dbReference>
<dbReference type="SUPFAM" id="SSF54631">
    <property type="entry name" value="CBS-domain pair"/>
    <property type="match status" value="1"/>
</dbReference>
<accession>A0A9W5VW83</accession>
<feature type="transmembrane region" description="Helical" evidence="10">
    <location>
        <begin position="6"/>
        <end position="26"/>
    </location>
</feature>
<dbReference type="RefSeq" id="WP_016443746.1">
    <property type="nucleotide sequence ID" value="NZ_KE150266.1"/>
</dbReference>
<dbReference type="GO" id="GO:0005886">
    <property type="term" value="C:plasma membrane"/>
    <property type="evidence" value="ECO:0007669"/>
    <property type="project" value="UniProtKB-SubCell"/>
</dbReference>
<dbReference type="SMART" id="SM00116">
    <property type="entry name" value="CBS"/>
    <property type="match status" value="2"/>
</dbReference>
<name>A0A9W5VW83_9ACTO</name>
<dbReference type="SMART" id="SM01091">
    <property type="entry name" value="CorC_HlyC"/>
    <property type="match status" value="1"/>
</dbReference>
<dbReference type="InterPro" id="IPR046342">
    <property type="entry name" value="CBS_dom_sf"/>
</dbReference>
<evidence type="ECO:0000256" key="9">
    <source>
        <dbReference type="PROSITE-ProRule" id="PRU00703"/>
    </source>
</evidence>
<organism evidence="12 13">
    <name type="scientific">Gleimia europaea ACS-120-V-Col10b</name>
    <dbReference type="NCBI Taxonomy" id="883069"/>
    <lineage>
        <taxon>Bacteria</taxon>
        <taxon>Bacillati</taxon>
        <taxon>Actinomycetota</taxon>
        <taxon>Actinomycetes</taxon>
        <taxon>Actinomycetales</taxon>
        <taxon>Actinomycetaceae</taxon>
        <taxon>Gleimia</taxon>
    </lineage>
</organism>
<gene>
    <name evidence="12" type="ORF">HMPREF9238_00382</name>
</gene>
<comment type="subcellular location">
    <subcellularLocation>
        <location evidence="1">Cell membrane</location>
        <topology evidence="1">Multi-pass membrane protein</topology>
    </subcellularLocation>
</comment>
<feature type="domain" description="CBS" evidence="11">
    <location>
        <begin position="276"/>
        <end position="333"/>
    </location>
</feature>
<sequence>MGSIPIGLLFILTIFFVITAAVLTAAESSVARLSRAAVDDLLDYGYKNAKRLLALVEERRRSVLAARAGRIAMQTGAAVAITIAFAQTGWRWWAVLLASLAINWLIAFAVISVFPQQIAWRNPEKTALRTVGLLELTTSIGLLGAPVVRWLRKIFPAAQQTEAQARAEMTEEMREVVDQVGETEGFEDEDREMLRSVFELGHTYVREVMVPRTDMVTIQADTTLDKAIRLFIRSGYSRIPVIGESSDDIVGILYFKDLVSRAVDRPENRHKLVRDICREAHFVPEMLYADDELRHMQQLRVHMVMVVDEWGGIAGLLTIEDLIEEIVGEVMDEHDRRVIEPEEVEPGVWRVPARFPVIELGELMGLEIEDEDVDSVGGLLQKALGKVPLPGAKARALGLELVAEEAIGRRRQVGTILATRLENEPEEES</sequence>
<dbReference type="InterPro" id="IPR002550">
    <property type="entry name" value="CNNM"/>
</dbReference>
<keyword evidence="4 10" id="KW-0812">Transmembrane</keyword>
<feature type="transmembrane region" description="Helical" evidence="10">
    <location>
        <begin position="126"/>
        <end position="151"/>
    </location>
</feature>
<dbReference type="InterPro" id="IPR005170">
    <property type="entry name" value="Transptr-assoc_dom"/>
</dbReference>
<evidence type="ECO:0000256" key="3">
    <source>
        <dbReference type="ARBA" id="ARBA00022475"/>
    </source>
</evidence>
<keyword evidence="8 10" id="KW-0472">Membrane</keyword>